<keyword evidence="1" id="KW-1133">Transmembrane helix</keyword>
<evidence type="ECO:0000313" key="2">
    <source>
        <dbReference type="EMBL" id="GAT34252.1"/>
    </source>
</evidence>
<protein>
    <submittedName>
        <fullName evidence="2">Type IV pilin N-term methylation site GFxxxE</fullName>
    </submittedName>
</protein>
<comment type="caution">
    <text evidence="2">The sequence shown here is derived from an EMBL/GenBank/DDBJ whole genome shotgun (WGS) entry which is preliminary data.</text>
</comment>
<sequence>MRSNSPRRAFTLVEVLIAMVVFMLLVGGIFTVVTVSTISAREVTTMRLQGARIDSFQALLRTLFVNLPPDARIDLRVRDAKGGPAVELLIFPAPDFMDFQTGGTGAGLAIAALPDGRGAFTISMANFRSPIGEEREKEIAAATWIPLLPDVRSVRWRFGLAGQPILQETWDGNSGRPVFVVFELTLTDGSTSEFTFGVPILTRASDRPPRDR</sequence>
<evidence type="ECO:0000313" key="3">
    <source>
        <dbReference type="Proteomes" id="UP000076023"/>
    </source>
</evidence>
<dbReference type="RefSeq" id="WP_075079899.1">
    <property type="nucleotide sequence ID" value="NZ_BDCO01000002.1"/>
</dbReference>
<keyword evidence="1" id="KW-0812">Transmembrane</keyword>
<reference evidence="3" key="1">
    <citation type="journal article" date="2017" name="Genome Announc.">
        <title>Draft Genome Sequence of Terrimicrobium sacchariphilum NM-5T, a Facultative Anaerobic Soil Bacterium of the Class Spartobacteria.</title>
        <authorList>
            <person name="Qiu Y.L."/>
            <person name="Tourlousse D.M."/>
            <person name="Matsuura N."/>
            <person name="Ohashi A."/>
            <person name="Sekiguchi Y."/>
        </authorList>
    </citation>
    <scope>NUCLEOTIDE SEQUENCE [LARGE SCALE GENOMIC DNA]</scope>
    <source>
        <strain evidence="3">NM-5</strain>
    </source>
</reference>
<evidence type="ECO:0000256" key="1">
    <source>
        <dbReference type="SAM" id="Phobius"/>
    </source>
</evidence>
<accession>A0A146GAK0</accession>
<dbReference type="Proteomes" id="UP000076023">
    <property type="component" value="Unassembled WGS sequence"/>
</dbReference>
<organism evidence="2 3">
    <name type="scientific">Terrimicrobium sacchariphilum</name>
    <dbReference type="NCBI Taxonomy" id="690879"/>
    <lineage>
        <taxon>Bacteria</taxon>
        <taxon>Pseudomonadati</taxon>
        <taxon>Verrucomicrobiota</taxon>
        <taxon>Terrimicrobiia</taxon>
        <taxon>Terrimicrobiales</taxon>
        <taxon>Terrimicrobiaceae</taxon>
        <taxon>Terrimicrobium</taxon>
    </lineage>
</organism>
<feature type="transmembrane region" description="Helical" evidence="1">
    <location>
        <begin position="12"/>
        <end position="33"/>
    </location>
</feature>
<dbReference type="Pfam" id="PF07963">
    <property type="entry name" value="N_methyl"/>
    <property type="match status" value="1"/>
</dbReference>
<dbReference type="AlphaFoldDB" id="A0A146GAK0"/>
<dbReference type="STRING" id="690879.TSACC_22677"/>
<gene>
    <name evidence="2" type="ORF">TSACC_22677</name>
</gene>
<keyword evidence="1" id="KW-0472">Membrane</keyword>
<proteinExistence type="predicted"/>
<keyword evidence="3" id="KW-1185">Reference proteome</keyword>
<name>A0A146GAK0_TERSA</name>
<dbReference type="EMBL" id="BDCO01000002">
    <property type="protein sequence ID" value="GAT34252.1"/>
    <property type="molecule type" value="Genomic_DNA"/>
</dbReference>
<dbReference type="InterPro" id="IPR012902">
    <property type="entry name" value="N_methyl_site"/>
</dbReference>
<dbReference type="InParanoid" id="A0A146GAK0"/>